<dbReference type="Proteomes" id="UP000606922">
    <property type="component" value="Unassembled WGS sequence"/>
</dbReference>
<dbReference type="PROSITE" id="PS51257">
    <property type="entry name" value="PROKAR_LIPOPROTEIN"/>
    <property type="match status" value="1"/>
</dbReference>
<dbReference type="AlphaFoldDB" id="A0A916SMH7"/>
<keyword evidence="1" id="KW-0732">Signal</keyword>
<sequence>MRTHAAAVALLAVVLLSGCAAAEPEAIATPSPTAAEEEPVEEAEYQLPTRAAMDDFTRSVAEAEYLAGVKESVPSVDYSDEVLINAGDATCDTMDRGDSMESVFMVLAGYLPDLPDLESVALIGGAASGTLCPEHVGYAE</sequence>
<dbReference type="InterPro" id="IPR007969">
    <property type="entry name" value="DUF732"/>
</dbReference>
<evidence type="ECO:0000256" key="1">
    <source>
        <dbReference type="SAM" id="SignalP"/>
    </source>
</evidence>
<feature type="chain" id="PRO_5037319202" description="DUF732 domain-containing protein" evidence="1">
    <location>
        <begin position="23"/>
        <end position="140"/>
    </location>
</feature>
<accession>A0A916SMH7</accession>
<feature type="domain" description="DUF732" evidence="2">
    <location>
        <begin position="64"/>
        <end position="134"/>
    </location>
</feature>
<gene>
    <name evidence="3" type="ORF">GCM10010979_19300</name>
</gene>
<comment type="caution">
    <text evidence="3">The sequence shown here is derived from an EMBL/GenBank/DDBJ whole genome shotgun (WGS) entry which is preliminary data.</text>
</comment>
<reference evidence="3" key="2">
    <citation type="submission" date="2020-09" db="EMBL/GenBank/DDBJ databases">
        <authorList>
            <person name="Sun Q."/>
            <person name="Zhou Y."/>
        </authorList>
    </citation>
    <scope>NUCLEOTIDE SEQUENCE</scope>
    <source>
        <strain evidence="3">CGMCC 1.12813</strain>
    </source>
</reference>
<evidence type="ECO:0000313" key="3">
    <source>
        <dbReference type="EMBL" id="GGB04729.1"/>
    </source>
</evidence>
<reference evidence="3" key="1">
    <citation type="journal article" date="2014" name="Int. J. Syst. Evol. Microbiol.">
        <title>Complete genome sequence of Corynebacterium casei LMG S-19264T (=DSM 44701T), isolated from a smear-ripened cheese.</title>
        <authorList>
            <consortium name="US DOE Joint Genome Institute (JGI-PGF)"/>
            <person name="Walter F."/>
            <person name="Albersmeier A."/>
            <person name="Kalinowski J."/>
            <person name="Ruckert C."/>
        </authorList>
    </citation>
    <scope>NUCLEOTIDE SEQUENCE</scope>
    <source>
        <strain evidence="3">CGMCC 1.12813</strain>
    </source>
</reference>
<dbReference type="EMBL" id="BMGB01000001">
    <property type="protein sequence ID" value="GGB04729.1"/>
    <property type="molecule type" value="Genomic_DNA"/>
</dbReference>
<dbReference type="Pfam" id="PF05305">
    <property type="entry name" value="DUF732"/>
    <property type="match status" value="1"/>
</dbReference>
<name>A0A916SMH7_9MICO</name>
<organism evidence="3 4">
    <name type="scientific">Conyzicola nivalis</name>
    <dbReference type="NCBI Taxonomy" id="1477021"/>
    <lineage>
        <taxon>Bacteria</taxon>
        <taxon>Bacillati</taxon>
        <taxon>Actinomycetota</taxon>
        <taxon>Actinomycetes</taxon>
        <taxon>Micrococcales</taxon>
        <taxon>Microbacteriaceae</taxon>
        <taxon>Conyzicola</taxon>
    </lineage>
</organism>
<feature type="signal peptide" evidence="1">
    <location>
        <begin position="1"/>
        <end position="22"/>
    </location>
</feature>
<evidence type="ECO:0000313" key="4">
    <source>
        <dbReference type="Proteomes" id="UP000606922"/>
    </source>
</evidence>
<evidence type="ECO:0000259" key="2">
    <source>
        <dbReference type="Pfam" id="PF05305"/>
    </source>
</evidence>
<proteinExistence type="predicted"/>
<protein>
    <recommendedName>
        <fullName evidence="2">DUF732 domain-containing protein</fullName>
    </recommendedName>
</protein>
<keyword evidence="4" id="KW-1185">Reference proteome</keyword>
<dbReference type="RefSeq" id="WP_188510410.1">
    <property type="nucleotide sequence ID" value="NZ_BMGB01000001.1"/>
</dbReference>